<evidence type="ECO:0000256" key="2">
    <source>
        <dbReference type="ARBA" id="ARBA00007466"/>
    </source>
</evidence>
<organism evidence="9 10">
    <name type="scientific">Magnaporthiopsis poae (strain ATCC 64411 / 73-15)</name>
    <name type="common">Kentucky bluegrass fungus</name>
    <name type="synonym">Magnaporthe poae</name>
    <dbReference type="NCBI Taxonomy" id="644358"/>
    <lineage>
        <taxon>Eukaryota</taxon>
        <taxon>Fungi</taxon>
        <taxon>Dikarya</taxon>
        <taxon>Ascomycota</taxon>
        <taxon>Pezizomycotina</taxon>
        <taxon>Sordariomycetes</taxon>
        <taxon>Sordariomycetidae</taxon>
        <taxon>Magnaporthales</taxon>
        <taxon>Magnaporthaceae</taxon>
        <taxon>Magnaporthiopsis</taxon>
    </lineage>
</organism>
<dbReference type="OMA" id="KSCWPSL"/>
<dbReference type="EMBL" id="GL876966">
    <property type="protein sequence ID" value="KLU82079.1"/>
    <property type="molecule type" value="Genomic_DNA"/>
</dbReference>
<dbReference type="PANTHER" id="PTHR23183:SF0">
    <property type="entry name" value="NUCLEOLAR PROTEIN 14"/>
    <property type="match status" value="1"/>
</dbReference>
<feature type="region of interest" description="Disordered" evidence="7">
    <location>
        <begin position="899"/>
        <end position="922"/>
    </location>
</feature>
<evidence type="ECO:0000313" key="10">
    <source>
        <dbReference type="Proteomes" id="UP000011715"/>
    </source>
</evidence>
<evidence type="ECO:0000256" key="5">
    <source>
        <dbReference type="ARBA" id="ARBA00023242"/>
    </source>
</evidence>
<reference evidence="9" key="4">
    <citation type="journal article" date="2015" name="G3 (Bethesda)">
        <title>Genome sequences of three phytopathogenic species of the Magnaporthaceae family of fungi.</title>
        <authorList>
            <person name="Okagaki L.H."/>
            <person name="Nunes C.C."/>
            <person name="Sailsbery J."/>
            <person name="Clay B."/>
            <person name="Brown D."/>
            <person name="John T."/>
            <person name="Oh Y."/>
            <person name="Young N."/>
            <person name="Fitzgerald M."/>
            <person name="Haas B.J."/>
            <person name="Zeng Q."/>
            <person name="Young S."/>
            <person name="Adiconis X."/>
            <person name="Fan L."/>
            <person name="Levin J.Z."/>
            <person name="Mitchell T.K."/>
            <person name="Okubara P.A."/>
            <person name="Farman M.L."/>
            <person name="Kohn L.M."/>
            <person name="Birren B."/>
            <person name="Ma L.-J."/>
            <person name="Dean R.A."/>
        </authorList>
    </citation>
    <scope>NUCLEOTIDE SEQUENCE</scope>
    <source>
        <strain evidence="9">ATCC 64411 / 73-15</strain>
    </source>
</reference>
<dbReference type="EnsemblFungi" id="MAPG_01156T0">
    <property type="protein sequence ID" value="MAPG_01156T0"/>
    <property type="gene ID" value="MAPG_01156"/>
</dbReference>
<dbReference type="GO" id="GO:0032040">
    <property type="term" value="C:small-subunit processome"/>
    <property type="evidence" value="ECO:0007669"/>
    <property type="project" value="InterPro"/>
</dbReference>
<dbReference type="eggNOG" id="KOG2147">
    <property type="taxonomic scope" value="Eukaryota"/>
</dbReference>
<feature type="compositionally biased region" description="Basic and acidic residues" evidence="7">
    <location>
        <begin position="476"/>
        <end position="486"/>
    </location>
</feature>
<dbReference type="InterPro" id="IPR007276">
    <property type="entry name" value="Nop14"/>
</dbReference>
<comment type="function">
    <text evidence="6">Involved in nucleolar processing of pre-18S ribosomal RNA. Has a role in the nuclear export of 40S pre-ribosomal subunit to the cytoplasm.</text>
</comment>
<comment type="subcellular location">
    <subcellularLocation>
        <location evidence="1">Nucleus</location>
        <location evidence="1">Nucleolus</location>
    </subcellularLocation>
</comment>
<dbReference type="GO" id="GO:0030692">
    <property type="term" value="C:Noc4p-Nop14p complex"/>
    <property type="evidence" value="ECO:0007669"/>
    <property type="project" value="TreeGrafter"/>
</dbReference>
<reference evidence="10" key="2">
    <citation type="submission" date="2010-05" db="EMBL/GenBank/DDBJ databases">
        <title>The genome sequence of Magnaporthe poae strain ATCC 64411.</title>
        <authorList>
            <person name="Ma L.-J."/>
            <person name="Dead R."/>
            <person name="Young S."/>
            <person name="Zeng Q."/>
            <person name="Koehrsen M."/>
            <person name="Alvarado L."/>
            <person name="Berlin A."/>
            <person name="Chapman S.B."/>
            <person name="Chen Z."/>
            <person name="Freedman E."/>
            <person name="Gellesch M."/>
            <person name="Goldberg J."/>
            <person name="Griggs A."/>
            <person name="Gujja S."/>
            <person name="Heilman E.R."/>
            <person name="Heiman D."/>
            <person name="Hepburn T."/>
            <person name="Howarth C."/>
            <person name="Jen D."/>
            <person name="Larson L."/>
            <person name="Mehta T."/>
            <person name="Neiman D."/>
            <person name="Pearson M."/>
            <person name="Roberts A."/>
            <person name="Saif S."/>
            <person name="Shea T."/>
            <person name="Shenoy N."/>
            <person name="Sisk P."/>
            <person name="Stolte C."/>
            <person name="Sykes S."/>
            <person name="Walk T."/>
            <person name="White J."/>
            <person name="Yandava C."/>
            <person name="Haas B."/>
            <person name="Nusbaum C."/>
            <person name="Birren B."/>
        </authorList>
    </citation>
    <scope>NUCLEOTIDE SEQUENCE [LARGE SCALE GENOMIC DNA]</scope>
    <source>
        <strain evidence="10">ATCC 64411 / 73-15</strain>
    </source>
</reference>
<dbReference type="Pfam" id="PF04147">
    <property type="entry name" value="Nop14"/>
    <property type="match status" value="1"/>
</dbReference>
<feature type="compositionally biased region" description="Acidic residues" evidence="7">
    <location>
        <begin position="175"/>
        <end position="192"/>
    </location>
</feature>
<comment type="similarity">
    <text evidence="2">Belongs to the NOP14 family.</text>
</comment>
<feature type="region of interest" description="Disordered" evidence="7">
    <location>
        <begin position="312"/>
        <end position="491"/>
    </location>
</feature>
<keyword evidence="5" id="KW-0539">Nucleus</keyword>
<name>A0A0C4DMY8_MAGP6</name>
<dbReference type="GO" id="GO:0030490">
    <property type="term" value="P:maturation of SSU-rRNA"/>
    <property type="evidence" value="ECO:0007669"/>
    <property type="project" value="TreeGrafter"/>
</dbReference>
<dbReference type="Proteomes" id="UP000011715">
    <property type="component" value="Unassembled WGS sequence"/>
</dbReference>
<evidence type="ECO:0000256" key="7">
    <source>
        <dbReference type="SAM" id="MobiDB-lite"/>
    </source>
</evidence>
<feature type="compositionally biased region" description="Basic and acidic residues" evidence="7">
    <location>
        <begin position="903"/>
        <end position="914"/>
    </location>
</feature>
<feature type="region of interest" description="Disordered" evidence="7">
    <location>
        <begin position="272"/>
        <end position="298"/>
    </location>
</feature>
<reference evidence="8" key="3">
    <citation type="submission" date="2011-03" db="EMBL/GenBank/DDBJ databases">
        <title>Annotation of Magnaporthe poae ATCC 64411.</title>
        <authorList>
            <person name="Ma L.-J."/>
            <person name="Dead R."/>
            <person name="Young S.K."/>
            <person name="Zeng Q."/>
            <person name="Gargeya S."/>
            <person name="Fitzgerald M."/>
            <person name="Haas B."/>
            <person name="Abouelleil A."/>
            <person name="Alvarado L."/>
            <person name="Arachchi H.M."/>
            <person name="Berlin A."/>
            <person name="Brown A."/>
            <person name="Chapman S.B."/>
            <person name="Chen Z."/>
            <person name="Dunbar C."/>
            <person name="Freedman E."/>
            <person name="Gearin G."/>
            <person name="Gellesch M."/>
            <person name="Goldberg J."/>
            <person name="Griggs A."/>
            <person name="Gujja S."/>
            <person name="Heiman D."/>
            <person name="Howarth C."/>
            <person name="Larson L."/>
            <person name="Lui A."/>
            <person name="MacDonald P.J.P."/>
            <person name="Mehta T."/>
            <person name="Montmayeur A."/>
            <person name="Murphy C."/>
            <person name="Neiman D."/>
            <person name="Pearson M."/>
            <person name="Priest M."/>
            <person name="Roberts A."/>
            <person name="Saif S."/>
            <person name="Shea T."/>
            <person name="Shenoy N."/>
            <person name="Sisk P."/>
            <person name="Stolte C."/>
            <person name="Sykes S."/>
            <person name="Yandava C."/>
            <person name="Wortman J."/>
            <person name="Nusbaum C."/>
            <person name="Birren B."/>
        </authorList>
    </citation>
    <scope>NUCLEOTIDE SEQUENCE</scope>
    <source>
        <strain evidence="8">ATCC 64411</strain>
    </source>
</reference>
<sequence length="922" mass="103839">MAGSQLKRLKASLREQGIVGPQKSKKQKKQTAQDAKANADKRLKRSVALEGIREQFNPFQFHTNARGPKFEVTSNKASIANASKAIKGRPGVTKALGEERRRETLLVEMQRRNKVGGILDRRIGENDPSMAPEEKALQRFAMEKQRSHKKGSLFDLEDNEDEVGLTHMGKSLSFDDNDDDFDKADLPSENESDIANINPTRLKRMRGEDVSDGDNDEEEQLPERKKTKQEIYKEIIEKSKAHKYERQAAKDADEDLREKIDKEFAELQRVLFTNKAKPSRPDPEDSQPAPKLVAGLDREEFDKAYDVRVKKLLQDKRAQPTERTKTDEEKAAEESSRLKELEEKRLKRMRGEEASDDDSDGDDESGEDAKSSPDATVHDPDGDIEEDEFQLGKGIRKMRPTATELGFDDEDDFIIDDDLVASGSDIEPEDEDDLSSDDSGDDEDTGFDGFESDDEFTKGLLTETESRQPEFTEAAKPPDADSKGDDDGIPYTFPCPQSHGELLKITKGQPVAKLATVIQRIRALYHPKLDSGNKERLGNFSRVLVQHIAYLGNLADGTPSAAIENLIRHVHSLAKTFPLEISREFRLHLQTMGADRPLALVNGDLFILTAIGSIYPTSDHFHRVVTPAMLSIARFLGQSVPKKLSDYATGTYLTILTLQYQALSKRYVPELMNFTLNTLCALAPAECTGRMGAFPLHRPSPTIRIRDSQKEPVRKLSCADCCPSTGGDDGSSSSLKVAVLDTTVKVLSAAAECWTGKPGFFETFEPACRVLAHLCSKPCRSALPPAVVKETERLLARLKASLQAARLSRRPLELHHHRPLAIRTYVPKFEDTFDPNKHYDPDRERAEMAKLRAEHKRERKGAMRELRKDANFMAREKLKIKKAKDEAYEKKFKRLVSEIQSQEGREANAYEREKQQRKRARK</sequence>
<evidence type="ECO:0000256" key="6">
    <source>
        <dbReference type="ARBA" id="ARBA00024695"/>
    </source>
</evidence>
<proteinExistence type="inferred from homology"/>
<accession>A0A0C4DMY8</accession>
<dbReference type="AlphaFoldDB" id="A0A0C4DMY8"/>
<feature type="compositionally biased region" description="Acidic residues" evidence="7">
    <location>
        <begin position="354"/>
        <end position="366"/>
    </location>
</feature>
<feature type="region of interest" description="Disordered" evidence="7">
    <location>
        <begin position="168"/>
        <end position="230"/>
    </location>
</feature>
<evidence type="ECO:0000256" key="4">
    <source>
        <dbReference type="ARBA" id="ARBA00022552"/>
    </source>
</evidence>
<evidence type="ECO:0000313" key="9">
    <source>
        <dbReference type="EnsemblFungi" id="MAPG_01156T0"/>
    </source>
</evidence>
<feature type="compositionally biased region" description="Basic and acidic residues" evidence="7">
    <location>
        <begin position="312"/>
        <end position="353"/>
    </location>
</feature>
<protein>
    <recommendedName>
        <fullName evidence="11">Nucleolar complex protein 14</fullName>
    </recommendedName>
</protein>
<evidence type="ECO:0000256" key="3">
    <source>
        <dbReference type="ARBA" id="ARBA00022517"/>
    </source>
</evidence>
<feature type="compositionally biased region" description="Acidic residues" evidence="7">
    <location>
        <begin position="426"/>
        <end position="454"/>
    </location>
</feature>
<gene>
    <name evidence="8" type="ORF">MAPG_01156</name>
</gene>
<dbReference type="PANTHER" id="PTHR23183">
    <property type="entry name" value="NOP14"/>
    <property type="match status" value="1"/>
</dbReference>
<feature type="compositionally biased region" description="Basic and acidic residues" evidence="7">
    <location>
        <begin position="367"/>
        <end position="381"/>
    </location>
</feature>
<dbReference type="EMBL" id="ADBL01000272">
    <property type="status" value="NOT_ANNOTATED_CDS"/>
    <property type="molecule type" value="Genomic_DNA"/>
</dbReference>
<evidence type="ECO:0000256" key="1">
    <source>
        <dbReference type="ARBA" id="ARBA00004604"/>
    </source>
</evidence>
<dbReference type="VEuPathDB" id="FungiDB:MAPG_01156"/>
<feature type="compositionally biased region" description="Basic and acidic residues" evidence="7">
    <location>
        <begin position="221"/>
        <end position="230"/>
    </location>
</feature>
<keyword evidence="4" id="KW-0698">rRNA processing</keyword>
<evidence type="ECO:0000313" key="8">
    <source>
        <dbReference type="EMBL" id="KLU82079.1"/>
    </source>
</evidence>
<dbReference type="OrthoDB" id="441771at2759"/>
<feature type="compositionally biased region" description="Acidic residues" evidence="7">
    <location>
        <begin position="210"/>
        <end position="220"/>
    </location>
</feature>
<evidence type="ECO:0008006" key="11">
    <source>
        <dbReference type="Google" id="ProtNLM"/>
    </source>
</evidence>
<keyword evidence="10" id="KW-1185">Reference proteome</keyword>
<keyword evidence="3" id="KW-0690">Ribosome biogenesis</keyword>
<dbReference type="STRING" id="644358.A0A0C4DMY8"/>
<reference evidence="8" key="1">
    <citation type="submission" date="2010-05" db="EMBL/GenBank/DDBJ databases">
        <title>The Genome Sequence of Magnaporthe poae strain ATCC 64411.</title>
        <authorList>
            <consortium name="The Broad Institute Genome Sequencing Platform"/>
            <consortium name="Broad Institute Genome Sequencing Center for Infectious Disease"/>
            <person name="Ma L.-J."/>
            <person name="Dead R."/>
            <person name="Young S."/>
            <person name="Zeng Q."/>
            <person name="Koehrsen M."/>
            <person name="Alvarado L."/>
            <person name="Berlin A."/>
            <person name="Chapman S.B."/>
            <person name="Chen Z."/>
            <person name="Freedman E."/>
            <person name="Gellesch M."/>
            <person name="Goldberg J."/>
            <person name="Griggs A."/>
            <person name="Gujja S."/>
            <person name="Heilman E.R."/>
            <person name="Heiman D."/>
            <person name="Hepburn T."/>
            <person name="Howarth C."/>
            <person name="Jen D."/>
            <person name="Larson L."/>
            <person name="Mehta T."/>
            <person name="Neiman D."/>
            <person name="Pearson M."/>
            <person name="Roberts A."/>
            <person name="Saif S."/>
            <person name="Shea T."/>
            <person name="Shenoy N."/>
            <person name="Sisk P."/>
            <person name="Stolte C."/>
            <person name="Sykes S."/>
            <person name="Walk T."/>
            <person name="White J."/>
            <person name="Yandava C."/>
            <person name="Haas B."/>
            <person name="Nusbaum C."/>
            <person name="Birren B."/>
        </authorList>
    </citation>
    <scope>NUCLEOTIDE SEQUENCE</scope>
    <source>
        <strain evidence="8">ATCC 64411</strain>
    </source>
</reference>
<feature type="compositionally biased region" description="Acidic residues" evidence="7">
    <location>
        <begin position="406"/>
        <end position="419"/>
    </location>
</feature>
<feature type="region of interest" description="Disordered" evidence="7">
    <location>
        <begin position="1"/>
        <end position="42"/>
    </location>
</feature>
<reference evidence="9" key="5">
    <citation type="submission" date="2015-06" db="UniProtKB">
        <authorList>
            <consortium name="EnsemblFungi"/>
        </authorList>
    </citation>
    <scope>IDENTIFICATION</scope>
    <source>
        <strain evidence="9">ATCC 64411</strain>
    </source>
</reference>